<evidence type="ECO:0000259" key="3">
    <source>
        <dbReference type="Pfam" id="PF00534"/>
    </source>
</evidence>
<organism evidence="5 6">
    <name type="scientific">Arthrobacter flavus</name>
    <dbReference type="NCBI Taxonomy" id="95172"/>
    <lineage>
        <taxon>Bacteria</taxon>
        <taxon>Bacillati</taxon>
        <taxon>Actinomycetota</taxon>
        <taxon>Actinomycetes</taxon>
        <taxon>Micrococcales</taxon>
        <taxon>Micrococcaceae</taxon>
        <taxon>Arthrobacter</taxon>
    </lineage>
</organism>
<proteinExistence type="predicted"/>
<keyword evidence="1" id="KW-0328">Glycosyltransferase</keyword>
<protein>
    <submittedName>
        <fullName evidence="5">Glycosyltransferase family 4 protein</fullName>
    </submittedName>
</protein>
<name>A0ABW4QAR5_9MICC</name>
<feature type="domain" description="Glycosyl transferase family 1" evidence="3">
    <location>
        <begin position="292"/>
        <end position="459"/>
    </location>
</feature>
<keyword evidence="6" id="KW-1185">Reference proteome</keyword>
<dbReference type="InterPro" id="IPR001296">
    <property type="entry name" value="Glyco_trans_1"/>
</dbReference>
<sequence length="489" mass="52748">MAAGNTALADKLIALAQVPGARDVSRTVARRRWYDGDMSGAIESLQSADRFSAAERLASERRVFEGWTPTLTPVKGYTPLPCTVLHVLTNSLPHTGSGYAQRSHSILKAQHDAGWHVHAATRVGYPVQVGKLFAADIDLIDGVVYHRLLPTRLAKGFDARLQQQAEQLLALALRVRPTVLHTTTHFTNGLVVREVARVLGIPWVYEVRGQLADTWASSRPDAAKQSERYKLFTESEAQVMQSASLVVTLGEVMKQDIMDKGVDPGNILLCPNAVGEEYLDEPMASGDARELLGLPSTGVYLGTVSSIVDYEGLDDLLRAFAVLSATHPELRCLIVGDGVALPSLKALARELGVADLVVFTGRVPRDQARLHHQAIDIFVVPRKDLAVTQAVTPLKPVEAMACARPVVASDLPALREIVKNGVTGVLTAAEDIQALATGIASLLSADGHVLPDANTLGAEGRRRVLMERIWSQAADAVLKGYDELRCSPV</sequence>
<dbReference type="EMBL" id="JBHUGA010000060">
    <property type="protein sequence ID" value="MFD1847835.1"/>
    <property type="molecule type" value="Genomic_DNA"/>
</dbReference>
<dbReference type="Proteomes" id="UP001597307">
    <property type="component" value="Unassembled WGS sequence"/>
</dbReference>
<dbReference type="SUPFAM" id="SSF53756">
    <property type="entry name" value="UDP-Glycosyltransferase/glycogen phosphorylase"/>
    <property type="match status" value="1"/>
</dbReference>
<evidence type="ECO:0000256" key="1">
    <source>
        <dbReference type="ARBA" id="ARBA00022676"/>
    </source>
</evidence>
<accession>A0ABW4QAR5</accession>
<dbReference type="RefSeq" id="WP_343881044.1">
    <property type="nucleotide sequence ID" value="NZ_BAAAIJ010000051.1"/>
</dbReference>
<dbReference type="Pfam" id="PF13579">
    <property type="entry name" value="Glyco_trans_4_4"/>
    <property type="match status" value="1"/>
</dbReference>
<evidence type="ECO:0000256" key="2">
    <source>
        <dbReference type="ARBA" id="ARBA00022679"/>
    </source>
</evidence>
<dbReference type="PANTHER" id="PTHR12526">
    <property type="entry name" value="GLYCOSYLTRANSFERASE"/>
    <property type="match status" value="1"/>
</dbReference>
<evidence type="ECO:0000313" key="6">
    <source>
        <dbReference type="Proteomes" id="UP001597307"/>
    </source>
</evidence>
<gene>
    <name evidence="5" type="ORF">ACFSFX_14690</name>
</gene>
<dbReference type="Pfam" id="PF00534">
    <property type="entry name" value="Glycos_transf_1"/>
    <property type="match status" value="1"/>
</dbReference>
<keyword evidence="2" id="KW-0808">Transferase</keyword>
<comment type="caution">
    <text evidence="5">The sequence shown here is derived from an EMBL/GenBank/DDBJ whole genome shotgun (WGS) entry which is preliminary data.</text>
</comment>
<reference evidence="6" key="1">
    <citation type="journal article" date="2019" name="Int. J. Syst. Evol. Microbiol.">
        <title>The Global Catalogue of Microorganisms (GCM) 10K type strain sequencing project: providing services to taxonomists for standard genome sequencing and annotation.</title>
        <authorList>
            <consortium name="The Broad Institute Genomics Platform"/>
            <consortium name="The Broad Institute Genome Sequencing Center for Infectious Disease"/>
            <person name="Wu L."/>
            <person name="Ma J."/>
        </authorList>
    </citation>
    <scope>NUCLEOTIDE SEQUENCE [LARGE SCALE GENOMIC DNA]</scope>
    <source>
        <strain evidence="6">JCM 11496</strain>
    </source>
</reference>
<dbReference type="Gene3D" id="3.40.50.2000">
    <property type="entry name" value="Glycogen Phosphorylase B"/>
    <property type="match status" value="2"/>
</dbReference>
<evidence type="ECO:0000313" key="5">
    <source>
        <dbReference type="EMBL" id="MFD1847835.1"/>
    </source>
</evidence>
<evidence type="ECO:0000259" key="4">
    <source>
        <dbReference type="Pfam" id="PF13579"/>
    </source>
</evidence>
<feature type="domain" description="Glycosyltransferase subfamily 4-like N-terminal" evidence="4">
    <location>
        <begin position="98"/>
        <end position="272"/>
    </location>
</feature>
<dbReference type="InterPro" id="IPR028098">
    <property type="entry name" value="Glyco_trans_4-like_N"/>
</dbReference>
<dbReference type="CDD" id="cd03794">
    <property type="entry name" value="GT4_WbuB-like"/>
    <property type="match status" value="1"/>
</dbReference>